<dbReference type="RefSeq" id="WP_072273457.1">
    <property type="nucleotide sequence ID" value="NZ_CCXW01000001.1"/>
</dbReference>
<dbReference type="Proteomes" id="UP000182110">
    <property type="component" value="Unassembled WGS sequence"/>
</dbReference>
<evidence type="ECO:0000259" key="1">
    <source>
        <dbReference type="SMART" id="SM01022"/>
    </source>
</evidence>
<dbReference type="PANTHER" id="PTHR39203">
    <property type="entry name" value="CYTOPLASMIC PROTEIN-RELATED"/>
    <property type="match status" value="1"/>
</dbReference>
<name>A0AAN2TUS7_9BACI</name>
<gene>
    <name evidence="2" type="ORF">BN1180_04560</name>
</gene>
<dbReference type="Pfam" id="PF04266">
    <property type="entry name" value="ASCH"/>
    <property type="match status" value="1"/>
</dbReference>
<reference evidence="2 3" key="1">
    <citation type="journal article" date="2014" name="Genome Announc.">
        <title>Genome Sequence of Bacillus simplex Strain P558, Isolated from a Human Fecal Sample.</title>
        <authorList>
            <person name="Croce O."/>
            <person name="Hugon P."/>
            <person name="Lagier J.C."/>
            <person name="Bibi F."/>
            <person name="Robert C."/>
            <person name="Azhar E.I."/>
            <person name="Raoult D."/>
            <person name="Fournier P.E."/>
        </authorList>
    </citation>
    <scope>NUCLEOTIDE SEQUENCE [LARGE SCALE GENOMIC DNA]</scope>
    <source>
        <strain evidence="2 3">P558</strain>
    </source>
</reference>
<dbReference type="InterPro" id="IPR007374">
    <property type="entry name" value="ASCH_domain"/>
</dbReference>
<comment type="caution">
    <text evidence="2">The sequence shown here is derived from an EMBL/GenBank/DDBJ whole genome shotgun (WGS) entry which is preliminary data.</text>
</comment>
<sequence>MNVKAELYWNEYWQGKEDKPQSVSAWQFGADPDDLAQLVMDGIKTATCSGHVFYGVENEPLPSVGDYSIILSSEDLPLAIIKTVKVEVLPMNEVSEEFAIAEGEGDRTYTYWWDAHEKFFKEELDKIGHTFKEDMLLVCERFELIHVKWV</sequence>
<proteinExistence type="predicted"/>
<dbReference type="PIRSF" id="PIRSF021320">
    <property type="entry name" value="DUF984"/>
    <property type="match status" value="1"/>
</dbReference>
<feature type="domain" description="ASCH" evidence="1">
    <location>
        <begin position="26"/>
        <end position="146"/>
    </location>
</feature>
<dbReference type="PANTHER" id="PTHR39203:SF1">
    <property type="entry name" value="CYTOPLASMIC PROTEIN"/>
    <property type="match status" value="1"/>
</dbReference>
<evidence type="ECO:0000313" key="2">
    <source>
        <dbReference type="EMBL" id="CEG34361.1"/>
    </source>
</evidence>
<dbReference type="InterPro" id="IPR009326">
    <property type="entry name" value="DUF984"/>
</dbReference>
<dbReference type="InterPro" id="IPR015947">
    <property type="entry name" value="PUA-like_sf"/>
</dbReference>
<protein>
    <submittedName>
        <fullName evidence="2">Asch domain superfamily protein</fullName>
    </submittedName>
</protein>
<accession>A0AAN2TUS7</accession>
<dbReference type="CDD" id="cd06553">
    <property type="entry name" value="ASCH_Ef3133_like"/>
    <property type="match status" value="1"/>
</dbReference>
<dbReference type="EMBL" id="CCXW01000001">
    <property type="protein sequence ID" value="CEG34361.1"/>
    <property type="molecule type" value="Genomic_DNA"/>
</dbReference>
<evidence type="ECO:0000313" key="3">
    <source>
        <dbReference type="Proteomes" id="UP000182110"/>
    </source>
</evidence>
<dbReference type="SUPFAM" id="SSF88697">
    <property type="entry name" value="PUA domain-like"/>
    <property type="match status" value="1"/>
</dbReference>
<organism evidence="2 3">
    <name type="scientific">Peribacillus simplex</name>
    <dbReference type="NCBI Taxonomy" id="1478"/>
    <lineage>
        <taxon>Bacteria</taxon>
        <taxon>Bacillati</taxon>
        <taxon>Bacillota</taxon>
        <taxon>Bacilli</taxon>
        <taxon>Bacillales</taxon>
        <taxon>Bacillaceae</taxon>
        <taxon>Peribacillus</taxon>
    </lineage>
</organism>
<dbReference type="SMART" id="SM01022">
    <property type="entry name" value="ASCH"/>
    <property type="match status" value="1"/>
</dbReference>
<dbReference type="Gene3D" id="3.10.400.10">
    <property type="entry name" value="Sulfate adenylyltransferase"/>
    <property type="match status" value="1"/>
</dbReference>
<keyword evidence="3" id="KW-1185">Reference proteome</keyword>
<dbReference type="AlphaFoldDB" id="A0AAN2TUS7"/>